<feature type="transmembrane region" description="Helical" evidence="1">
    <location>
        <begin position="248"/>
        <end position="266"/>
    </location>
</feature>
<feature type="transmembrane region" description="Helical" evidence="1">
    <location>
        <begin position="272"/>
        <end position="291"/>
    </location>
</feature>
<name>A0A9X2P951_9BACT</name>
<comment type="caution">
    <text evidence="2">The sequence shown here is derived from an EMBL/GenBank/DDBJ whole genome shotgun (WGS) entry which is preliminary data.</text>
</comment>
<dbReference type="EMBL" id="JANSUY010000007">
    <property type="protein sequence ID" value="MCR9015494.1"/>
    <property type="molecule type" value="Genomic_DNA"/>
</dbReference>
<protein>
    <submittedName>
        <fullName evidence="2">Uncharacterized protein</fullName>
    </submittedName>
</protein>
<accession>A0A9X2P951</accession>
<keyword evidence="1" id="KW-0812">Transmembrane</keyword>
<sequence length="368" mass="43229">MKRVLDFFISNKFLVVGIFILISFYSLVIPNSNDENEKFHIPKTLKIHGQFIGLDNDSRIRIKVLNQVKNDTITLLFDPIAEIQIKKNWIELNEGETIWFDLWEHDSELYNRDSRIKTQFRAYSLHKNDKTIFSIEDYSKMVKSSVNIVDPQQKLKNFLFALSLIFAFDFIGKNKDLFFDYFEKISAKADLYLDHTKKYPIEIQEYFDWLRLSGFQGNFRLTSDYNKSKNKFSKNTEYHISQSKFSKWTLLSFGVTLLILFIILLFQKNSYGATSIIPQILMVFVLALFLFKRGEKKFILNAIGIVLPNEEKIPWSEIEYTIIHDKMGANELLVKTFKSNHPKIIQLNGLDKGVKKISQLIEVLKEKK</sequence>
<evidence type="ECO:0000256" key="1">
    <source>
        <dbReference type="SAM" id="Phobius"/>
    </source>
</evidence>
<dbReference type="RefSeq" id="WP_258423349.1">
    <property type="nucleotide sequence ID" value="NZ_JANSUY010000007.1"/>
</dbReference>
<evidence type="ECO:0000313" key="2">
    <source>
        <dbReference type="EMBL" id="MCR9015494.1"/>
    </source>
</evidence>
<reference evidence="2" key="1">
    <citation type="submission" date="2022-08" db="EMBL/GenBank/DDBJ databases">
        <authorList>
            <person name="Zhang D."/>
        </authorList>
    </citation>
    <scope>NUCLEOTIDE SEQUENCE</scope>
    <source>
        <strain evidence="2">XJ19-11</strain>
    </source>
</reference>
<evidence type="ECO:0000313" key="3">
    <source>
        <dbReference type="Proteomes" id="UP001142175"/>
    </source>
</evidence>
<gene>
    <name evidence="2" type="ORF">NU887_10645</name>
</gene>
<keyword evidence="1" id="KW-0472">Membrane</keyword>
<proteinExistence type="predicted"/>
<dbReference type="AlphaFoldDB" id="A0A9X2P951"/>
<keyword evidence="1" id="KW-1133">Transmembrane helix</keyword>
<feature type="transmembrane region" description="Helical" evidence="1">
    <location>
        <begin position="12"/>
        <end position="29"/>
    </location>
</feature>
<dbReference type="Proteomes" id="UP001142175">
    <property type="component" value="Unassembled WGS sequence"/>
</dbReference>
<organism evidence="2 3">
    <name type="scientific">Aquiflexum gelatinilyticum</name>
    <dbReference type="NCBI Taxonomy" id="2961943"/>
    <lineage>
        <taxon>Bacteria</taxon>
        <taxon>Pseudomonadati</taxon>
        <taxon>Bacteroidota</taxon>
        <taxon>Cytophagia</taxon>
        <taxon>Cytophagales</taxon>
        <taxon>Cyclobacteriaceae</taxon>
        <taxon>Aquiflexum</taxon>
    </lineage>
</organism>
<keyword evidence="3" id="KW-1185">Reference proteome</keyword>